<dbReference type="GO" id="GO:0009341">
    <property type="term" value="C:beta-galactosidase complex"/>
    <property type="evidence" value="ECO:0007669"/>
    <property type="project" value="InterPro"/>
</dbReference>
<protein>
    <recommendedName>
        <fullName evidence="4">Glycoside hydrolase family 42 N-terminal domain-containing protein</fullName>
    </recommendedName>
</protein>
<dbReference type="GO" id="GO:0005975">
    <property type="term" value="P:carbohydrate metabolic process"/>
    <property type="evidence" value="ECO:0007669"/>
    <property type="project" value="InterPro"/>
</dbReference>
<dbReference type="GO" id="GO:0004565">
    <property type="term" value="F:beta-galactosidase activity"/>
    <property type="evidence" value="ECO:0007669"/>
    <property type="project" value="InterPro"/>
</dbReference>
<evidence type="ECO:0000256" key="3">
    <source>
        <dbReference type="SAM" id="Phobius"/>
    </source>
</evidence>
<dbReference type="AlphaFoldDB" id="A0A1F5N293"/>
<dbReference type="InterPro" id="IPR017853">
    <property type="entry name" value="GH"/>
</dbReference>
<feature type="transmembrane region" description="Helical" evidence="3">
    <location>
        <begin position="20"/>
        <end position="38"/>
    </location>
</feature>
<organism evidence="5 6">
    <name type="scientific">Candidatus Daviesbacteria bacterium RIFOXYD1_FULL_41_10</name>
    <dbReference type="NCBI Taxonomy" id="1797801"/>
    <lineage>
        <taxon>Bacteria</taxon>
        <taxon>Candidatus Daviesiibacteriota</taxon>
    </lineage>
</organism>
<dbReference type="Gene3D" id="3.20.20.80">
    <property type="entry name" value="Glycosidases"/>
    <property type="match status" value="1"/>
</dbReference>
<evidence type="ECO:0000259" key="4">
    <source>
        <dbReference type="Pfam" id="PF02449"/>
    </source>
</evidence>
<feature type="domain" description="Glycoside hydrolase family 42 N-terminal" evidence="4">
    <location>
        <begin position="80"/>
        <end position="122"/>
    </location>
</feature>
<comment type="caution">
    <text evidence="5">The sequence shown here is derived from an EMBL/GenBank/DDBJ whole genome shotgun (WGS) entry which is preliminary data.</text>
</comment>
<dbReference type="Pfam" id="PF02449">
    <property type="entry name" value="Glyco_hydro_42"/>
    <property type="match status" value="1"/>
</dbReference>
<sequence>MRIKHHLSRLYHEHERVKIILLLGAIFASLIFISINIFEDSFYLGQPVKFGVSFSPTYAAALGLEPKQVYRAILEDLEVKNIRIPAYWNEIEPIEGKFDFAELDYYISEAEKHQAKVILAVGYKLFRWPECRSPGWLALDSEKVREEKIMNMLKAVIGQYNNNEVVSAFQLENEPYLPFGVCPGNLSKFFPSELALVRTLTKKPVIITDSGELRDWIAPAQMADYFGTTIYRKVNAPIVSTFHYPLKPWFYRLKANFVKAIFAPSLQKLLVAELQAEPWETEFMSSVPLEKQIKDFPLSAFQANVLFAKKVGFSENYLWGAEWWYYMKTWGHPEYWNFAKTIL</sequence>
<keyword evidence="3" id="KW-0812">Transmembrane</keyword>
<evidence type="ECO:0000256" key="2">
    <source>
        <dbReference type="ARBA" id="ARBA00023295"/>
    </source>
</evidence>
<proteinExistence type="predicted"/>
<accession>A0A1F5N293</accession>
<dbReference type="EMBL" id="MFEC01000006">
    <property type="protein sequence ID" value="OGE71756.1"/>
    <property type="molecule type" value="Genomic_DNA"/>
</dbReference>
<dbReference type="SUPFAM" id="SSF51445">
    <property type="entry name" value="(Trans)glycosidases"/>
    <property type="match status" value="1"/>
</dbReference>
<keyword evidence="3" id="KW-0472">Membrane</keyword>
<evidence type="ECO:0000313" key="5">
    <source>
        <dbReference type="EMBL" id="OGE71756.1"/>
    </source>
</evidence>
<keyword evidence="3" id="KW-1133">Transmembrane helix</keyword>
<dbReference type="InterPro" id="IPR013529">
    <property type="entry name" value="Glyco_hydro_42_N"/>
</dbReference>
<dbReference type="Proteomes" id="UP000177135">
    <property type="component" value="Unassembled WGS sequence"/>
</dbReference>
<gene>
    <name evidence="5" type="ORF">A2617_00865</name>
</gene>
<name>A0A1F5N293_9BACT</name>
<keyword evidence="2" id="KW-0326">Glycosidase</keyword>
<evidence type="ECO:0000256" key="1">
    <source>
        <dbReference type="ARBA" id="ARBA00022801"/>
    </source>
</evidence>
<keyword evidence="1" id="KW-0378">Hydrolase</keyword>
<evidence type="ECO:0000313" key="6">
    <source>
        <dbReference type="Proteomes" id="UP000177135"/>
    </source>
</evidence>
<reference evidence="5 6" key="1">
    <citation type="journal article" date="2016" name="Nat. Commun.">
        <title>Thousands of microbial genomes shed light on interconnected biogeochemical processes in an aquifer system.</title>
        <authorList>
            <person name="Anantharaman K."/>
            <person name="Brown C.T."/>
            <person name="Hug L.A."/>
            <person name="Sharon I."/>
            <person name="Castelle C.J."/>
            <person name="Probst A.J."/>
            <person name="Thomas B.C."/>
            <person name="Singh A."/>
            <person name="Wilkins M.J."/>
            <person name="Karaoz U."/>
            <person name="Brodie E.L."/>
            <person name="Williams K.H."/>
            <person name="Hubbard S.S."/>
            <person name="Banfield J.F."/>
        </authorList>
    </citation>
    <scope>NUCLEOTIDE SEQUENCE [LARGE SCALE GENOMIC DNA]</scope>
</reference>